<reference evidence="2" key="1">
    <citation type="submission" date="2023-08" db="EMBL/GenBank/DDBJ databases">
        <title>A de novo genome assembly of Solanum verrucosum Schlechtendal, a Mexican diploid species geographically isolated from the other diploid A-genome species in potato relatives.</title>
        <authorList>
            <person name="Hosaka K."/>
        </authorList>
    </citation>
    <scope>NUCLEOTIDE SEQUENCE</scope>
    <source>
        <tissue evidence="2">Young leaves</tissue>
    </source>
</reference>
<proteinExistence type="predicted"/>
<name>A0AAF0R9Q7_SOLVR</name>
<organism evidence="2 3">
    <name type="scientific">Solanum verrucosum</name>
    <dbReference type="NCBI Taxonomy" id="315347"/>
    <lineage>
        <taxon>Eukaryota</taxon>
        <taxon>Viridiplantae</taxon>
        <taxon>Streptophyta</taxon>
        <taxon>Embryophyta</taxon>
        <taxon>Tracheophyta</taxon>
        <taxon>Spermatophyta</taxon>
        <taxon>Magnoliopsida</taxon>
        <taxon>eudicotyledons</taxon>
        <taxon>Gunneridae</taxon>
        <taxon>Pentapetalae</taxon>
        <taxon>asterids</taxon>
        <taxon>lamiids</taxon>
        <taxon>Solanales</taxon>
        <taxon>Solanaceae</taxon>
        <taxon>Solanoideae</taxon>
        <taxon>Solaneae</taxon>
        <taxon>Solanum</taxon>
    </lineage>
</organism>
<dbReference type="EMBL" id="CP133618">
    <property type="protein sequence ID" value="WMV36618.1"/>
    <property type="molecule type" value="Genomic_DNA"/>
</dbReference>
<gene>
    <name evidence="2" type="ORF">MTR67_030003</name>
</gene>
<evidence type="ECO:0000313" key="3">
    <source>
        <dbReference type="Proteomes" id="UP001234989"/>
    </source>
</evidence>
<dbReference type="AlphaFoldDB" id="A0AAF0R9Q7"/>
<evidence type="ECO:0000313" key="2">
    <source>
        <dbReference type="EMBL" id="WMV36618.1"/>
    </source>
</evidence>
<feature type="region of interest" description="Disordered" evidence="1">
    <location>
        <begin position="1"/>
        <end position="21"/>
    </location>
</feature>
<dbReference type="Proteomes" id="UP001234989">
    <property type="component" value="Chromosome 7"/>
</dbReference>
<evidence type="ECO:0000256" key="1">
    <source>
        <dbReference type="SAM" id="MobiDB-lite"/>
    </source>
</evidence>
<accession>A0AAF0R9Q7</accession>
<keyword evidence="3" id="KW-1185">Reference proteome</keyword>
<protein>
    <submittedName>
        <fullName evidence="2">Uncharacterized protein</fullName>
    </submittedName>
</protein>
<sequence>MHQPGIEPGSVPWQALHNGPARNAPDGNRTLVYYKLLIIGKNGGDGIKLMLRFYMQNPTNSGLRIQNRVEIPKTTSNIMCEKEFRLPCSSLTPSLEPSISGDRCNSLDSYKSLTTDGNVHTVACYWDSGPSSVLWHCTTVLA</sequence>